<feature type="non-terminal residue" evidence="1">
    <location>
        <position position="46"/>
    </location>
</feature>
<proteinExistence type="predicted"/>
<evidence type="ECO:0000313" key="1">
    <source>
        <dbReference type="EMBL" id="CAG8817573.1"/>
    </source>
</evidence>
<keyword evidence="2" id="KW-1185">Reference proteome</keyword>
<reference evidence="1" key="1">
    <citation type="submission" date="2021-06" db="EMBL/GenBank/DDBJ databases">
        <authorList>
            <person name="Kallberg Y."/>
            <person name="Tangrot J."/>
            <person name="Rosling A."/>
        </authorList>
    </citation>
    <scope>NUCLEOTIDE SEQUENCE</scope>
    <source>
        <strain evidence="1">IN212</strain>
    </source>
</reference>
<evidence type="ECO:0000313" key="2">
    <source>
        <dbReference type="Proteomes" id="UP000789396"/>
    </source>
</evidence>
<sequence length="46" mass="5308">LELEAEINDNGMQEIKIGNMLVKANTKVERIEIKKKNIPEVEKDNK</sequence>
<organism evidence="1 2">
    <name type="scientific">Racocetra fulgida</name>
    <dbReference type="NCBI Taxonomy" id="60492"/>
    <lineage>
        <taxon>Eukaryota</taxon>
        <taxon>Fungi</taxon>
        <taxon>Fungi incertae sedis</taxon>
        <taxon>Mucoromycota</taxon>
        <taxon>Glomeromycotina</taxon>
        <taxon>Glomeromycetes</taxon>
        <taxon>Diversisporales</taxon>
        <taxon>Gigasporaceae</taxon>
        <taxon>Racocetra</taxon>
    </lineage>
</organism>
<protein>
    <submittedName>
        <fullName evidence="1">11251_t:CDS:1</fullName>
    </submittedName>
</protein>
<comment type="caution">
    <text evidence="1">The sequence shown here is derived from an EMBL/GenBank/DDBJ whole genome shotgun (WGS) entry which is preliminary data.</text>
</comment>
<gene>
    <name evidence="1" type="ORF">RFULGI_LOCUS19359</name>
</gene>
<dbReference type="EMBL" id="CAJVPZ010094526">
    <property type="protein sequence ID" value="CAG8817573.1"/>
    <property type="molecule type" value="Genomic_DNA"/>
</dbReference>
<dbReference type="Proteomes" id="UP000789396">
    <property type="component" value="Unassembled WGS sequence"/>
</dbReference>
<accession>A0A9N9KAI7</accession>
<dbReference type="AlphaFoldDB" id="A0A9N9KAI7"/>
<feature type="non-terminal residue" evidence="1">
    <location>
        <position position="1"/>
    </location>
</feature>
<name>A0A9N9KAI7_9GLOM</name>